<dbReference type="PANTHER" id="PTHR43297:SF2">
    <property type="entry name" value="DIPEPTIDE TRANSPORT ATP-BINDING PROTEIN DPPD"/>
    <property type="match status" value="1"/>
</dbReference>
<dbReference type="SUPFAM" id="SSF52540">
    <property type="entry name" value="P-loop containing nucleoside triphosphate hydrolases"/>
    <property type="match status" value="1"/>
</dbReference>
<organism evidence="9 10">
    <name type="scientific">Microbacterium resistens</name>
    <dbReference type="NCBI Taxonomy" id="156977"/>
    <lineage>
        <taxon>Bacteria</taxon>
        <taxon>Bacillati</taxon>
        <taxon>Actinomycetota</taxon>
        <taxon>Actinomycetes</taxon>
        <taxon>Micrococcales</taxon>
        <taxon>Microbacteriaceae</taxon>
        <taxon>Microbacterium</taxon>
    </lineage>
</organism>
<gene>
    <name evidence="9" type="ORF">J2Y69_002992</name>
</gene>
<keyword evidence="10" id="KW-1185">Reference proteome</keyword>
<keyword evidence="7" id="KW-0472">Membrane</keyword>
<dbReference type="InterPro" id="IPR027417">
    <property type="entry name" value="P-loop_NTPase"/>
</dbReference>
<evidence type="ECO:0000256" key="1">
    <source>
        <dbReference type="ARBA" id="ARBA00004202"/>
    </source>
</evidence>
<evidence type="ECO:0000256" key="3">
    <source>
        <dbReference type="ARBA" id="ARBA00022448"/>
    </source>
</evidence>
<sequence>MSDLLLDVRGLSVDVVRPDGETVRILHDVDLAVGRGTVMGVVGESGSGKTMLLRALMRILPDRATASFGRLAFDGAEVGASARAPRLPIAMVFQDPLTSFDPLRRIGGHLTEVVRRFQGVRGAEARRRASAALDDVGIPDPDRVLRQFPHELSGGMRQRALIAMALLARPEILVADEPTTALDATIQTQILALLARLQREQGLTIVIVTHDLGVVAALCDRVTVMKDGHVVETGATETVFADPQHPYTRELLAATPGAETHDD</sequence>
<keyword evidence="3" id="KW-0813">Transport</keyword>
<comment type="caution">
    <text evidence="9">The sequence shown here is derived from an EMBL/GenBank/DDBJ whole genome shotgun (WGS) entry which is preliminary data.</text>
</comment>
<comment type="subcellular location">
    <subcellularLocation>
        <location evidence="1">Cell membrane</location>
        <topology evidence="1">Peripheral membrane protein</topology>
    </subcellularLocation>
</comment>
<evidence type="ECO:0000256" key="7">
    <source>
        <dbReference type="ARBA" id="ARBA00023136"/>
    </source>
</evidence>
<dbReference type="EMBL" id="JAVDUM010000014">
    <property type="protein sequence ID" value="MDR6868376.1"/>
    <property type="molecule type" value="Genomic_DNA"/>
</dbReference>
<proteinExistence type="inferred from homology"/>
<dbReference type="SMART" id="SM00382">
    <property type="entry name" value="AAA"/>
    <property type="match status" value="1"/>
</dbReference>
<evidence type="ECO:0000313" key="10">
    <source>
        <dbReference type="Proteomes" id="UP001259347"/>
    </source>
</evidence>
<dbReference type="InterPro" id="IPR017871">
    <property type="entry name" value="ABC_transporter-like_CS"/>
</dbReference>
<comment type="similarity">
    <text evidence="2">Belongs to the ABC transporter superfamily.</text>
</comment>
<dbReference type="InterPro" id="IPR003593">
    <property type="entry name" value="AAA+_ATPase"/>
</dbReference>
<dbReference type="PROSITE" id="PS50893">
    <property type="entry name" value="ABC_TRANSPORTER_2"/>
    <property type="match status" value="1"/>
</dbReference>
<keyword evidence="4" id="KW-1003">Cell membrane</keyword>
<dbReference type="PROSITE" id="PS00211">
    <property type="entry name" value="ABC_TRANSPORTER_1"/>
    <property type="match status" value="1"/>
</dbReference>
<dbReference type="PANTHER" id="PTHR43297">
    <property type="entry name" value="OLIGOPEPTIDE TRANSPORT ATP-BINDING PROTEIN APPD"/>
    <property type="match status" value="1"/>
</dbReference>
<dbReference type="CDD" id="cd03257">
    <property type="entry name" value="ABC_NikE_OppD_transporters"/>
    <property type="match status" value="1"/>
</dbReference>
<evidence type="ECO:0000259" key="8">
    <source>
        <dbReference type="PROSITE" id="PS50893"/>
    </source>
</evidence>
<feature type="domain" description="ABC transporter" evidence="8">
    <location>
        <begin position="8"/>
        <end position="252"/>
    </location>
</feature>
<accession>A0ABU1SFK5</accession>
<evidence type="ECO:0000256" key="4">
    <source>
        <dbReference type="ARBA" id="ARBA00022475"/>
    </source>
</evidence>
<reference evidence="9 10" key="1">
    <citation type="submission" date="2023-07" db="EMBL/GenBank/DDBJ databases">
        <title>Sorghum-associated microbial communities from plants grown in Nebraska, USA.</title>
        <authorList>
            <person name="Schachtman D."/>
        </authorList>
    </citation>
    <scope>NUCLEOTIDE SEQUENCE [LARGE SCALE GENOMIC DNA]</scope>
    <source>
        <strain evidence="9 10">2980</strain>
    </source>
</reference>
<keyword evidence="5" id="KW-0547">Nucleotide-binding</keyword>
<evidence type="ECO:0000313" key="9">
    <source>
        <dbReference type="EMBL" id="MDR6868376.1"/>
    </source>
</evidence>
<evidence type="ECO:0000256" key="6">
    <source>
        <dbReference type="ARBA" id="ARBA00022840"/>
    </source>
</evidence>
<dbReference type="Gene3D" id="3.40.50.300">
    <property type="entry name" value="P-loop containing nucleotide triphosphate hydrolases"/>
    <property type="match status" value="1"/>
</dbReference>
<dbReference type="Pfam" id="PF00005">
    <property type="entry name" value="ABC_tran"/>
    <property type="match status" value="1"/>
</dbReference>
<evidence type="ECO:0000256" key="5">
    <source>
        <dbReference type="ARBA" id="ARBA00022741"/>
    </source>
</evidence>
<dbReference type="RefSeq" id="WP_310022129.1">
    <property type="nucleotide sequence ID" value="NZ_JAVDUM010000014.1"/>
</dbReference>
<evidence type="ECO:0000256" key="2">
    <source>
        <dbReference type="ARBA" id="ARBA00005417"/>
    </source>
</evidence>
<name>A0ABU1SFK5_9MICO</name>
<dbReference type="InterPro" id="IPR003439">
    <property type="entry name" value="ABC_transporter-like_ATP-bd"/>
</dbReference>
<protein>
    <submittedName>
        <fullName evidence="9">ABC-type dipeptide/oligopeptide/nickel transport system ATPase component</fullName>
    </submittedName>
</protein>
<dbReference type="Proteomes" id="UP001259347">
    <property type="component" value="Unassembled WGS sequence"/>
</dbReference>
<keyword evidence="6" id="KW-0067">ATP-binding</keyword>
<dbReference type="InterPro" id="IPR050388">
    <property type="entry name" value="ABC_Ni/Peptide_Import"/>
</dbReference>